<keyword evidence="1" id="KW-0802">TPR repeat</keyword>
<dbReference type="STRING" id="1266370.NITGR_90055"/>
<dbReference type="Gene3D" id="1.25.40.10">
    <property type="entry name" value="Tetratricopeptide repeat domain"/>
    <property type="match status" value="1"/>
</dbReference>
<evidence type="ECO:0000256" key="1">
    <source>
        <dbReference type="PROSITE-ProRule" id="PRU00339"/>
    </source>
</evidence>
<protein>
    <submittedName>
        <fullName evidence="3">Uncharacterized protein</fullName>
    </submittedName>
</protein>
<feature type="signal peptide" evidence="2">
    <location>
        <begin position="1"/>
        <end position="26"/>
    </location>
</feature>
<dbReference type="InParanoid" id="M1Z2E3"/>
<dbReference type="PROSITE" id="PS50005">
    <property type="entry name" value="TPR"/>
    <property type="match status" value="1"/>
</dbReference>
<sequence length="223" mass="25318">MTRGYLFIPMTFLILWLAAAVPGAVAAPQSPELQEALTLDRDEFVAESIAAWQKYIETSPPKNMHIYAGVKMCIAYAKTGRFLEAMKAAQALADKYPNHYDVQFNLANMMSAVQRFDQAVAAFHKVVEMRPQEGLGHVGLGLALFGNGKTDEAVKRLRQARALFKEQKNISWYQNVRIMIGQMKSFAPYPPDFSNLWLTNNIRTIRDTYETGVFRQYEETLNL</sequence>
<dbReference type="EMBL" id="CAQJ01000099">
    <property type="protein sequence ID" value="CCQ91916.1"/>
    <property type="molecule type" value="Genomic_DNA"/>
</dbReference>
<name>M1Z2E3_NITG3</name>
<evidence type="ECO:0000313" key="3">
    <source>
        <dbReference type="EMBL" id="CCQ91916.1"/>
    </source>
</evidence>
<accession>M1Z2E3</accession>
<dbReference type="Proteomes" id="UP000011704">
    <property type="component" value="Unassembled WGS sequence"/>
</dbReference>
<evidence type="ECO:0000313" key="4">
    <source>
        <dbReference type="Proteomes" id="UP000011704"/>
    </source>
</evidence>
<dbReference type="SMART" id="SM00028">
    <property type="entry name" value="TPR"/>
    <property type="match status" value="2"/>
</dbReference>
<dbReference type="InterPro" id="IPR011990">
    <property type="entry name" value="TPR-like_helical_dom_sf"/>
</dbReference>
<dbReference type="HOGENOM" id="CLU_1239084_0_0_0"/>
<feature type="chain" id="PRO_5004019883" evidence="2">
    <location>
        <begin position="27"/>
        <end position="223"/>
    </location>
</feature>
<feature type="repeat" description="TPR" evidence="1">
    <location>
        <begin position="100"/>
        <end position="133"/>
    </location>
</feature>
<dbReference type="SUPFAM" id="SSF48452">
    <property type="entry name" value="TPR-like"/>
    <property type="match status" value="1"/>
</dbReference>
<dbReference type="OrthoDB" id="146908at2"/>
<organism evidence="3 4">
    <name type="scientific">Nitrospina gracilis (strain 3/211)</name>
    <dbReference type="NCBI Taxonomy" id="1266370"/>
    <lineage>
        <taxon>Bacteria</taxon>
        <taxon>Pseudomonadati</taxon>
        <taxon>Nitrospinota/Tectimicrobiota group</taxon>
        <taxon>Nitrospinota</taxon>
        <taxon>Nitrospinia</taxon>
        <taxon>Nitrospinales</taxon>
        <taxon>Nitrospinaceae</taxon>
        <taxon>Nitrospina</taxon>
    </lineage>
</organism>
<dbReference type="AlphaFoldDB" id="M1Z2E3"/>
<gene>
    <name evidence="3" type="ORF">NITGR_90055</name>
</gene>
<keyword evidence="2" id="KW-0732">Signal</keyword>
<evidence type="ECO:0000256" key="2">
    <source>
        <dbReference type="SAM" id="SignalP"/>
    </source>
</evidence>
<keyword evidence="4" id="KW-1185">Reference proteome</keyword>
<dbReference type="Pfam" id="PF13432">
    <property type="entry name" value="TPR_16"/>
    <property type="match status" value="1"/>
</dbReference>
<dbReference type="InterPro" id="IPR019734">
    <property type="entry name" value="TPR_rpt"/>
</dbReference>
<comment type="caution">
    <text evidence="3">The sequence shown here is derived from an EMBL/GenBank/DDBJ whole genome shotgun (WGS) entry which is preliminary data.</text>
</comment>
<dbReference type="Pfam" id="PF13174">
    <property type="entry name" value="TPR_6"/>
    <property type="match status" value="1"/>
</dbReference>
<reference evidence="3 4" key="1">
    <citation type="journal article" date="2013" name="Front. Microbiol.">
        <title>The genome of Nitrospina gracilis illuminates the metabolism and evolution of the major marine nitrite oxidizer.</title>
        <authorList>
            <person name="Luecker S."/>
            <person name="Nowka B."/>
            <person name="Rattei T."/>
            <person name="Spieck E."/>
            <person name="and Daims H."/>
        </authorList>
    </citation>
    <scope>NUCLEOTIDE SEQUENCE [LARGE SCALE GENOMIC DNA]</scope>
    <source>
        <strain evidence="3 4">3/211</strain>
    </source>
</reference>
<proteinExistence type="predicted"/>